<proteinExistence type="predicted"/>
<name>A0A382N0J6_9ZZZZ</name>
<reference evidence="1" key="1">
    <citation type="submission" date="2018-05" db="EMBL/GenBank/DDBJ databases">
        <authorList>
            <person name="Lanie J.A."/>
            <person name="Ng W.-L."/>
            <person name="Kazmierczak K.M."/>
            <person name="Andrzejewski T.M."/>
            <person name="Davidsen T.M."/>
            <person name="Wayne K.J."/>
            <person name="Tettelin H."/>
            <person name="Glass J.I."/>
            <person name="Rusch D."/>
            <person name="Podicherti R."/>
            <person name="Tsui H.-C.T."/>
            <person name="Winkler M.E."/>
        </authorList>
    </citation>
    <scope>NUCLEOTIDE SEQUENCE</scope>
</reference>
<gene>
    <name evidence="1" type="ORF">METZ01_LOCUS307618</name>
</gene>
<organism evidence="1">
    <name type="scientific">marine metagenome</name>
    <dbReference type="NCBI Taxonomy" id="408172"/>
    <lineage>
        <taxon>unclassified sequences</taxon>
        <taxon>metagenomes</taxon>
        <taxon>ecological metagenomes</taxon>
    </lineage>
</organism>
<feature type="non-terminal residue" evidence="1">
    <location>
        <position position="24"/>
    </location>
</feature>
<dbReference type="EMBL" id="UINC01097227">
    <property type="protein sequence ID" value="SVC54764.1"/>
    <property type="molecule type" value="Genomic_DNA"/>
</dbReference>
<accession>A0A382N0J6</accession>
<evidence type="ECO:0000313" key="1">
    <source>
        <dbReference type="EMBL" id="SVC54764.1"/>
    </source>
</evidence>
<protein>
    <submittedName>
        <fullName evidence="1">Uncharacterized protein</fullName>
    </submittedName>
</protein>
<dbReference type="AlphaFoldDB" id="A0A382N0J6"/>
<sequence length="24" mass="2852">MRFDPIKLELYRNILNSIAEEMGV</sequence>